<name>A0ABS6BBT9_9NOCA</name>
<evidence type="ECO:0000259" key="4">
    <source>
        <dbReference type="Pfam" id="PF08241"/>
    </source>
</evidence>
<keyword evidence="2 5" id="KW-0489">Methyltransferase</keyword>
<dbReference type="Gene3D" id="3.40.50.150">
    <property type="entry name" value="Vaccinia Virus protein VP39"/>
    <property type="match status" value="1"/>
</dbReference>
<dbReference type="InterPro" id="IPR029063">
    <property type="entry name" value="SAM-dependent_MTases_sf"/>
</dbReference>
<evidence type="ECO:0000313" key="6">
    <source>
        <dbReference type="Proteomes" id="UP000733379"/>
    </source>
</evidence>
<gene>
    <name evidence="5" type="ORF">KO481_40285</name>
</gene>
<dbReference type="Proteomes" id="UP000733379">
    <property type="component" value="Unassembled WGS sequence"/>
</dbReference>
<dbReference type="Pfam" id="PF08241">
    <property type="entry name" value="Methyltransf_11"/>
    <property type="match status" value="1"/>
</dbReference>
<evidence type="ECO:0000256" key="2">
    <source>
        <dbReference type="ARBA" id="ARBA00022603"/>
    </source>
</evidence>
<dbReference type="InterPro" id="IPR013216">
    <property type="entry name" value="Methyltransf_11"/>
</dbReference>
<dbReference type="InterPro" id="IPR051052">
    <property type="entry name" value="Diverse_substrate_MTase"/>
</dbReference>
<sequence>MTSGFDRAQAGAFGAGAVEYAKSRPTYPLEAVRWLVHPEAEDVLDLGAGTGQLTRGLSECGFDVVAVEPSENMRREFARSLPDIPVLAGTAERIPLEEDSVDAIVVAQAWHWVDVDAAAPELRRVLRKNGRLGLVWNIRDEREPWVADLGQIMHQGSEQDMHSENPYVGSLFAPIERHDVEWVYRLPRARLLELVASRSYIITLEPDAKQQVLNSVGELLNTHPALRGHAAIDLPFVTRCSRTRLAS</sequence>
<dbReference type="SUPFAM" id="SSF53335">
    <property type="entry name" value="S-adenosyl-L-methionine-dependent methyltransferases"/>
    <property type="match status" value="1"/>
</dbReference>
<accession>A0ABS6BBT9</accession>
<evidence type="ECO:0000256" key="3">
    <source>
        <dbReference type="ARBA" id="ARBA00022679"/>
    </source>
</evidence>
<organism evidence="5 6">
    <name type="scientific">Nocardia albiluteola</name>
    <dbReference type="NCBI Taxonomy" id="2842303"/>
    <lineage>
        <taxon>Bacteria</taxon>
        <taxon>Bacillati</taxon>
        <taxon>Actinomycetota</taxon>
        <taxon>Actinomycetes</taxon>
        <taxon>Mycobacteriales</taxon>
        <taxon>Nocardiaceae</taxon>
        <taxon>Nocardia</taxon>
    </lineage>
</organism>
<comment type="caution">
    <text evidence="5">The sequence shown here is derived from an EMBL/GenBank/DDBJ whole genome shotgun (WGS) entry which is preliminary data.</text>
</comment>
<dbReference type="PANTHER" id="PTHR44942:SF4">
    <property type="entry name" value="METHYLTRANSFERASE TYPE 11 DOMAIN-CONTAINING PROTEIN"/>
    <property type="match status" value="1"/>
</dbReference>
<dbReference type="EMBL" id="JAHKNI010000025">
    <property type="protein sequence ID" value="MBU3067745.1"/>
    <property type="molecule type" value="Genomic_DNA"/>
</dbReference>
<evidence type="ECO:0000313" key="5">
    <source>
        <dbReference type="EMBL" id="MBU3067745.1"/>
    </source>
</evidence>
<comment type="similarity">
    <text evidence="1">Belongs to the methyltransferase superfamily.</text>
</comment>
<keyword evidence="6" id="KW-1185">Reference proteome</keyword>
<dbReference type="GO" id="GO:0008168">
    <property type="term" value="F:methyltransferase activity"/>
    <property type="evidence" value="ECO:0007669"/>
    <property type="project" value="UniProtKB-KW"/>
</dbReference>
<evidence type="ECO:0000256" key="1">
    <source>
        <dbReference type="ARBA" id="ARBA00008361"/>
    </source>
</evidence>
<proteinExistence type="inferred from homology"/>
<dbReference type="GO" id="GO:0032259">
    <property type="term" value="P:methylation"/>
    <property type="evidence" value="ECO:0007669"/>
    <property type="project" value="UniProtKB-KW"/>
</dbReference>
<reference evidence="5 6" key="1">
    <citation type="submission" date="2021-06" db="EMBL/GenBank/DDBJ databases">
        <title>Actinomycetes sequencing.</title>
        <authorList>
            <person name="Shan Q."/>
        </authorList>
    </citation>
    <scope>NUCLEOTIDE SEQUENCE [LARGE SCALE GENOMIC DNA]</scope>
    <source>
        <strain evidence="5 6">NEAU-G5</strain>
    </source>
</reference>
<dbReference type="PANTHER" id="PTHR44942">
    <property type="entry name" value="METHYLTRANSF_11 DOMAIN-CONTAINING PROTEIN"/>
    <property type="match status" value="1"/>
</dbReference>
<keyword evidence="3" id="KW-0808">Transferase</keyword>
<dbReference type="CDD" id="cd02440">
    <property type="entry name" value="AdoMet_MTases"/>
    <property type="match status" value="1"/>
</dbReference>
<dbReference type="RefSeq" id="WP_215923829.1">
    <property type="nucleotide sequence ID" value="NZ_JAHKNI010000025.1"/>
</dbReference>
<feature type="domain" description="Methyltransferase type 11" evidence="4">
    <location>
        <begin position="44"/>
        <end position="132"/>
    </location>
</feature>
<protein>
    <submittedName>
        <fullName evidence="5">Class I SAM-dependent methyltransferase</fullName>
    </submittedName>
</protein>